<sequence length="55" mass="6431">MIVEPLSDEVIKESVDEVFLRLLRWRTSSYAISVTTENYATKGNDNRPYIVARKR</sequence>
<evidence type="ECO:0000313" key="1">
    <source>
        <dbReference type="EMBL" id="SCB09966.1"/>
    </source>
</evidence>
<dbReference type="RefSeq" id="WP_159432134.1">
    <property type="nucleotide sequence ID" value="NZ_FMAH01000001.1"/>
</dbReference>
<gene>
    <name evidence="1" type="ORF">GA0061102_1001421</name>
</gene>
<dbReference type="EMBL" id="FMAH01000001">
    <property type="protein sequence ID" value="SCB09966.1"/>
    <property type="molecule type" value="Genomic_DNA"/>
</dbReference>
<keyword evidence="2" id="KW-1185">Reference proteome</keyword>
<proteinExistence type="predicted"/>
<accession>A0A1C3U3D1</accession>
<dbReference type="STRING" id="411945.GA0061102_1001421"/>
<dbReference type="AlphaFoldDB" id="A0A1C3U3D1"/>
<dbReference type="OrthoDB" id="5642573at2"/>
<evidence type="ECO:0000313" key="2">
    <source>
        <dbReference type="Proteomes" id="UP000199435"/>
    </source>
</evidence>
<dbReference type="Proteomes" id="UP000199435">
    <property type="component" value="Unassembled WGS sequence"/>
</dbReference>
<protein>
    <submittedName>
        <fullName evidence="1">Uncharacterized protein</fullName>
    </submittedName>
</protein>
<name>A0A1C3U3D1_9HYPH</name>
<organism evidence="1 2">
    <name type="scientific">Rhizobium miluonense</name>
    <dbReference type="NCBI Taxonomy" id="411945"/>
    <lineage>
        <taxon>Bacteria</taxon>
        <taxon>Pseudomonadati</taxon>
        <taxon>Pseudomonadota</taxon>
        <taxon>Alphaproteobacteria</taxon>
        <taxon>Hyphomicrobiales</taxon>
        <taxon>Rhizobiaceae</taxon>
        <taxon>Rhizobium/Agrobacterium group</taxon>
        <taxon>Rhizobium</taxon>
    </lineage>
</organism>
<reference evidence="2" key="1">
    <citation type="submission" date="2016-08" db="EMBL/GenBank/DDBJ databases">
        <authorList>
            <person name="Varghese N."/>
            <person name="Submissions Spin"/>
        </authorList>
    </citation>
    <scope>NUCLEOTIDE SEQUENCE [LARGE SCALE GENOMIC DNA]</scope>
    <source>
        <strain evidence="2">HAMBI 2971</strain>
    </source>
</reference>